<accession>A0AAV5QYD2</accession>
<keyword evidence="2" id="KW-0812">Transmembrane</keyword>
<gene>
    <name evidence="3" type="ORF">DAPK24_000040</name>
</gene>
<organism evidence="3 4">
    <name type="scientific">Pichia kluyveri</name>
    <name type="common">Yeast</name>
    <dbReference type="NCBI Taxonomy" id="36015"/>
    <lineage>
        <taxon>Eukaryota</taxon>
        <taxon>Fungi</taxon>
        <taxon>Dikarya</taxon>
        <taxon>Ascomycota</taxon>
        <taxon>Saccharomycotina</taxon>
        <taxon>Pichiomycetes</taxon>
        <taxon>Pichiales</taxon>
        <taxon>Pichiaceae</taxon>
        <taxon>Pichia</taxon>
    </lineage>
</organism>
<evidence type="ECO:0000256" key="1">
    <source>
        <dbReference type="SAM" id="MobiDB-lite"/>
    </source>
</evidence>
<comment type="caution">
    <text evidence="3">The sequence shown here is derived from an EMBL/GenBank/DDBJ whole genome shotgun (WGS) entry which is preliminary data.</text>
</comment>
<evidence type="ECO:0000313" key="4">
    <source>
        <dbReference type="Proteomes" id="UP001378960"/>
    </source>
</evidence>
<dbReference type="EMBL" id="BTGB01000001">
    <property type="protein sequence ID" value="GMM43429.1"/>
    <property type="molecule type" value="Genomic_DNA"/>
</dbReference>
<feature type="compositionally biased region" description="Low complexity" evidence="1">
    <location>
        <begin position="19"/>
        <end position="40"/>
    </location>
</feature>
<evidence type="ECO:0000256" key="2">
    <source>
        <dbReference type="SAM" id="Phobius"/>
    </source>
</evidence>
<reference evidence="3 4" key="1">
    <citation type="journal article" date="2023" name="Elife">
        <title>Identification of key yeast species and microbe-microbe interactions impacting larval growth of Drosophila in the wild.</title>
        <authorList>
            <person name="Mure A."/>
            <person name="Sugiura Y."/>
            <person name="Maeda R."/>
            <person name="Honda K."/>
            <person name="Sakurai N."/>
            <person name="Takahashi Y."/>
            <person name="Watada M."/>
            <person name="Katoh T."/>
            <person name="Gotoh A."/>
            <person name="Gotoh Y."/>
            <person name="Taniguchi I."/>
            <person name="Nakamura K."/>
            <person name="Hayashi T."/>
            <person name="Katayama T."/>
            <person name="Uemura T."/>
            <person name="Hattori Y."/>
        </authorList>
    </citation>
    <scope>NUCLEOTIDE SEQUENCE [LARGE SCALE GENOMIC DNA]</scope>
    <source>
        <strain evidence="3 4">PK-24</strain>
    </source>
</reference>
<dbReference type="Proteomes" id="UP001378960">
    <property type="component" value="Unassembled WGS sequence"/>
</dbReference>
<protein>
    <submittedName>
        <fullName evidence="3">Uncharacterized protein</fullName>
    </submittedName>
</protein>
<keyword evidence="2" id="KW-0472">Membrane</keyword>
<proteinExistence type="predicted"/>
<keyword evidence="2" id="KW-1133">Transmembrane helix</keyword>
<sequence length="199" mass="22074">MDTKKLTSALRKSPKSKKVGSSNVSNVNNSTTTTTSNVKKSPISKKVFKPKYEQRDNVEYNEFINNNNSKIITGTSINNAILSDNDETNANKSLLIHQGKDPFSVDIEAYDSQYGSIPNNSDNGDNNIITTTNCTNKSFLGNISETISTLTPVQVYILIAILILLTIMTIVLFFTGNIDQLSYIWNTIFCWLGIIECSK</sequence>
<keyword evidence="4" id="KW-1185">Reference proteome</keyword>
<dbReference type="AlphaFoldDB" id="A0AAV5QYD2"/>
<feature type="region of interest" description="Disordered" evidence="1">
    <location>
        <begin position="1"/>
        <end position="40"/>
    </location>
</feature>
<evidence type="ECO:0000313" key="3">
    <source>
        <dbReference type="EMBL" id="GMM43429.1"/>
    </source>
</evidence>
<name>A0AAV5QYD2_PICKL</name>
<feature type="transmembrane region" description="Helical" evidence="2">
    <location>
        <begin position="153"/>
        <end position="174"/>
    </location>
</feature>